<sequence>MDKITLSRMQFFGNHGVFTEENKLGQRFYVDVELLMPLNKPGQSDHLDDTINYAEVFFKVKEVVEGRTFKLIEALAENIASELLHTYTSINEVTVRVIKPHPPFPVIFDGVTVEINRKRAN</sequence>
<dbReference type="InterPro" id="IPR006156">
    <property type="entry name" value="Dihydroneopterin_aldolase"/>
</dbReference>
<dbReference type="EC" id="4.1.2.25" evidence="6"/>
<dbReference type="PANTHER" id="PTHR42844">
    <property type="entry name" value="DIHYDRONEOPTERIN ALDOLASE 1-RELATED"/>
    <property type="match status" value="1"/>
</dbReference>
<comment type="similarity">
    <text evidence="3 6">Belongs to the DHNA family.</text>
</comment>
<dbReference type="NCBIfam" id="TIGR00526">
    <property type="entry name" value="folB_dom"/>
    <property type="match status" value="1"/>
</dbReference>
<dbReference type="GO" id="GO:0046654">
    <property type="term" value="P:tetrahydrofolate biosynthetic process"/>
    <property type="evidence" value="ECO:0007669"/>
    <property type="project" value="UniProtKB-UniRule"/>
</dbReference>
<evidence type="ECO:0000313" key="8">
    <source>
        <dbReference type="EMBL" id="MBD0384577.1"/>
    </source>
</evidence>
<evidence type="ECO:0000256" key="3">
    <source>
        <dbReference type="ARBA" id="ARBA00005708"/>
    </source>
</evidence>
<dbReference type="EMBL" id="JACVVD010000021">
    <property type="protein sequence ID" value="MBD0384577.1"/>
    <property type="molecule type" value="Genomic_DNA"/>
</dbReference>
<evidence type="ECO:0000313" key="9">
    <source>
        <dbReference type="Proteomes" id="UP000650466"/>
    </source>
</evidence>
<evidence type="ECO:0000256" key="2">
    <source>
        <dbReference type="ARBA" id="ARBA00005013"/>
    </source>
</evidence>
<protein>
    <recommendedName>
        <fullName evidence="6">7,8-dihydroneopterin aldolase</fullName>
        <ecNumber evidence="6">4.1.2.25</ecNumber>
    </recommendedName>
</protein>
<proteinExistence type="inferred from homology"/>
<dbReference type="NCBIfam" id="TIGR00525">
    <property type="entry name" value="folB"/>
    <property type="match status" value="1"/>
</dbReference>
<evidence type="ECO:0000256" key="4">
    <source>
        <dbReference type="ARBA" id="ARBA00022909"/>
    </source>
</evidence>
<reference evidence="8" key="1">
    <citation type="submission" date="2020-09" db="EMBL/GenBank/DDBJ databases">
        <title>Draft Genome Sequence of Paenibacillus sp. WST5.</title>
        <authorList>
            <person name="Bao Z."/>
        </authorList>
    </citation>
    <scope>NUCLEOTIDE SEQUENCE</scope>
    <source>
        <strain evidence="8">WST5</strain>
    </source>
</reference>
<feature type="domain" description="Dihydroneopterin aldolase/epimerase" evidence="7">
    <location>
        <begin position="4"/>
        <end position="117"/>
    </location>
</feature>
<comment type="catalytic activity">
    <reaction evidence="1 6">
        <text>7,8-dihydroneopterin = 6-hydroxymethyl-7,8-dihydropterin + glycolaldehyde</text>
        <dbReference type="Rhea" id="RHEA:10540"/>
        <dbReference type="ChEBI" id="CHEBI:17001"/>
        <dbReference type="ChEBI" id="CHEBI:17071"/>
        <dbReference type="ChEBI" id="CHEBI:44841"/>
        <dbReference type="EC" id="4.1.2.25"/>
    </reaction>
</comment>
<keyword evidence="9" id="KW-1185">Reference proteome</keyword>
<dbReference type="CDD" id="cd00534">
    <property type="entry name" value="DHNA_DHNTPE"/>
    <property type="match status" value="1"/>
</dbReference>
<name>A0A926KW15_9BACL</name>
<dbReference type="InterPro" id="IPR006157">
    <property type="entry name" value="FolB_dom"/>
</dbReference>
<keyword evidence="5 6" id="KW-0456">Lyase</keyword>
<accession>A0A926KW15</accession>
<dbReference type="GO" id="GO:0046656">
    <property type="term" value="P:folic acid biosynthetic process"/>
    <property type="evidence" value="ECO:0007669"/>
    <property type="project" value="UniProtKB-UniRule"/>
</dbReference>
<organism evidence="8 9">
    <name type="scientific">Paenibacillus sedimenti</name>
    <dbReference type="NCBI Taxonomy" id="2770274"/>
    <lineage>
        <taxon>Bacteria</taxon>
        <taxon>Bacillati</taxon>
        <taxon>Bacillota</taxon>
        <taxon>Bacilli</taxon>
        <taxon>Bacillales</taxon>
        <taxon>Paenibacillaceae</taxon>
        <taxon>Paenibacillus</taxon>
    </lineage>
</organism>
<dbReference type="Proteomes" id="UP000650466">
    <property type="component" value="Unassembled WGS sequence"/>
</dbReference>
<evidence type="ECO:0000259" key="7">
    <source>
        <dbReference type="SMART" id="SM00905"/>
    </source>
</evidence>
<keyword evidence="4 6" id="KW-0289">Folate biosynthesis</keyword>
<dbReference type="GO" id="GO:0004150">
    <property type="term" value="F:dihydroneopterin aldolase activity"/>
    <property type="evidence" value="ECO:0007669"/>
    <property type="project" value="UniProtKB-UniRule"/>
</dbReference>
<dbReference type="SMART" id="SM00905">
    <property type="entry name" value="FolB"/>
    <property type="match status" value="1"/>
</dbReference>
<comment type="caution">
    <text evidence="8">The sequence shown here is derived from an EMBL/GenBank/DDBJ whole genome shotgun (WGS) entry which is preliminary data.</text>
</comment>
<dbReference type="SUPFAM" id="SSF55620">
    <property type="entry name" value="Tetrahydrobiopterin biosynthesis enzymes-like"/>
    <property type="match status" value="1"/>
</dbReference>
<dbReference type="Gene3D" id="3.30.1130.10">
    <property type="match status" value="1"/>
</dbReference>
<dbReference type="AlphaFoldDB" id="A0A926KW15"/>
<dbReference type="InterPro" id="IPR043133">
    <property type="entry name" value="GTP-CH-I_C/QueF"/>
</dbReference>
<comment type="pathway">
    <text evidence="2 6">Cofactor biosynthesis; tetrahydrofolate biosynthesis; 2-amino-4-hydroxy-6-hydroxymethyl-7,8-dihydropteridine diphosphate from 7,8-dihydroneopterin triphosphate: step 3/4.</text>
</comment>
<dbReference type="FunFam" id="3.30.1130.10:FF:000003">
    <property type="entry name" value="7,8-dihydroneopterin aldolase"/>
    <property type="match status" value="1"/>
</dbReference>
<gene>
    <name evidence="8" type="primary">folB</name>
    <name evidence="8" type="ORF">ICC18_31540</name>
</gene>
<comment type="function">
    <text evidence="6">Catalyzes the conversion of 7,8-dihydroneopterin to 6-hydroxymethyl-7,8-dihydropterin.</text>
</comment>
<evidence type="ECO:0000256" key="1">
    <source>
        <dbReference type="ARBA" id="ARBA00001353"/>
    </source>
</evidence>
<dbReference type="GO" id="GO:0005737">
    <property type="term" value="C:cytoplasm"/>
    <property type="evidence" value="ECO:0007669"/>
    <property type="project" value="TreeGrafter"/>
</dbReference>
<evidence type="ECO:0000256" key="6">
    <source>
        <dbReference type="RuleBase" id="RU362079"/>
    </source>
</evidence>
<evidence type="ECO:0000256" key="5">
    <source>
        <dbReference type="ARBA" id="ARBA00023239"/>
    </source>
</evidence>
<dbReference type="PANTHER" id="PTHR42844:SF1">
    <property type="entry name" value="DIHYDRONEOPTERIN ALDOLASE 1-RELATED"/>
    <property type="match status" value="1"/>
</dbReference>
<dbReference type="RefSeq" id="WP_188178342.1">
    <property type="nucleotide sequence ID" value="NZ_JACVVD010000021.1"/>
</dbReference>
<dbReference type="Pfam" id="PF02152">
    <property type="entry name" value="FolB"/>
    <property type="match status" value="1"/>
</dbReference>